<feature type="region of interest" description="Disordered" evidence="4">
    <location>
        <begin position="61"/>
        <end position="91"/>
    </location>
</feature>
<reference evidence="6 7" key="1">
    <citation type="submission" date="2017-06" db="EMBL/GenBank/DDBJ databases">
        <authorList>
            <person name="Kim H.J."/>
            <person name="Triplett B.A."/>
        </authorList>
    </citation>
    <scope>NUCLEOTIDE SEQUENCE [LARGE SCALE GENOMIC DNA]</scope>
    <source>
        <strain evidence="6 7">DSM 14713</strain>
    </source>
</reference>
<dbReference type="PANTHER" id="PTHR10803:SF3">
    <property type="entry name" value="ATPASE GET3"/>
    <property type="match status" value="1"/>
</dbReference>
<keyword evidence="7" id="KW-1185">Reference proteome</keyword>
<protein>
    <recommendedName>
        <fullName evidence="3">arsenite-transporting ATPase</fullName>
        <ecNumber evidence="3">7.3.2.7</ecNumber>
    </recommendedName>
</protein>
<evidence type="ECO:0000256" key="3">
    <source>
        <dbReference type="ARBA" id="ARBA00066752"/>
    </source>
</evidence>
<name>A0A250INX5_9BACT</name>
<dbReference type="AlphaFoldDB" id="A0A250INX5"/>
<evidence type="ECO:0000256" key="4">
    <source>
        <dbReference type="SAM" id="MobiDB-lite"/>
    </source>
</evidence>
<comment type="catalytic activity">
    <reaction evidence="2">
        <text>arsenite(in) + ATP + H2O = arsenite(out) + ADP + phosphate + H(+)</text>
        <dbReference type="Rhea" id="RHEA:11348"/>
        <dbReference type="ChEBI" id="CHEBI:15377"/>
        <dbReference type="ChEBI" id="CHEBI:15378"/>
        <dbReference type="ChEBI" id="CHEBI:29242"/>
        <dbReference type="ChEBI" id="CHEBI:30616"/>
        <dbReference type="ChEBI" id="CHEBI:43474"/>
        <dbReference type="ChEBI" id="CHEBI:456216"/>
        <dbReference type="EC" id="7.3.2.7"/>
    </reaction>
</comment>
<gene>
    <name evidence="6" type="ORF">MEBOL_006439</name>
</gene>
<dbReference type="CDD" id="cd02035">
    <property type="entry name" value="ArsA"/>
    <property type="match status" value="1"/>
</dbReference>
<dbReference type="GO" id="GO:0016887">
    <property type="term" value="F:ATP hydrolysis activity"/>
    <property type="evidence" value="ECO:0007669"/>
    <property type="project" value="InterPro"/>
</dbReference>
<dbReference type="OrthoDB" id="9780677at2"/>
<dbReference type="Proteomes" id="UP000217289">
    <property type="component" value="Chromosome"/>
</dbReference>
<feature type="domain" description="ArsA/GET3 Anion-transporting ATPase-like" evidence="5">
    <location>
        <begin position="9"/>
        <end position="330"/>
    </location>
</feature>
<comment type="similarity">
    <text evidence="1">Belongs to the arsA ATPase family.</text>
</comment>
<dbReference type="GO" id="GO:0005524">
    <property type="term" value="F:ATP binding"/>
    <property type="evidence" value="ECO:0007669"/>
    <property type="project" value="InterPro"/>
</dbReference>
<accession>A0A250INX5</accession>
<feature type="compositionally biased region" description="Basic and acidic residues" evidence="4">
    <location>
        <begin position="62"/>
        <end position="83"/>
    </location>
</feature>
<dbReference type="EMBL" id="CP022163">
    <property type="protein sequence ID" value="ATB32950.1"/>
    <property type="molecule type" value="Genomic_DNA"/>
</dbReference>
<proteinExistence type="inferred from homology"/>
<dbReference type="Gene3D" id="3.40.50.300">
    <property type="entry name" value="P-loop containing nucleotide triphosphate hydrolases"/>
    <property type="match status" value="2"/>
</dbReference>
<dbReference type="EC" id="7.3.2.7" evidence="3"/>
<evidence type="ECO:0000259" key="5">
    <source>
        <dbReference type="Pfam" id="PF02374"/>
    </source>
</evidence>
<dbReference type="InterPro" id="IPR027417">
    <property type="entry name" value="P-loop_NTPase"/>
</dbReference>
<evidence type="ECO:0000256" key="1">
    <source>
        <dbReference type="ARBA" id="ARBA00011040"/>
    </source>
</evidence>
<dbReference type="PANTHER" id="PTHR10803">
    <property type="entry name" value="ARSENICAL PUMP-DRIVING ATPASE ARSENITE-TRANSLOCATING ATPASE"/>
    <property type="match status" value="1"/>
</dbReference>
<evidence type="ECO:0000313" key="7">
    <source>
        <dbReference type="Proteomes" id="UP000217289"/>
    </source>
</evidence>
<dbReference type="InterPro" id="IPR016300">
    <property type="entry name" value="ATPase_ArsA/GET3"/>
</dbReference>
<dbReference type="GO" id="GO:0015446">
    <property type="term" value="F:ATPase-coupled arsenite transmembrane transporter activity"/>
    <property type="evidence" value="ECO:0007669"/>
    <property type="project" value="UniProtKB-EC"/>
</dbReference>
<feature type="domain" description="ArsA/GET3 Anion-transporting ATPase-like" evidence="5">
    <location>
        <begin position="369"/>
        <end position="663"/>
    </location>
</feature>
<organism evidence="6 7">
    <name type="scientific">Melittangium boletus DSM 14713</name>
    <dbReference type="NCBI Taxonomy" id="1294270"/>
    <lineage>
        <taxon>Bacteria</taxon>
        <taxon>Pseudomonadati</taxon>
        <taxon>Myxococcota</taxon>
        <taxon>Myxococcia</taxon>
        <taxon>Myxococcales</taxon>
        <taxon>Cystobacterineae</taxon>
        <taxon>Archangiaceae</taxon>
        <taxon>Melittangium</taxon>
    </lineage>
</organism>
<dbReference type="RefSeq" id="WP_095981068.1">
    <property type="nucleotide sequence ID" value="NZ_CP022163.1"/>
</dbReference>
<dbReference type="Pfam" id="PF02374">
    <property type="entry name" value="ArsA_ATPase"/>
    <property type="match status" value="2"/>
</dbReference>
<evidence type="ECO:0000313" key="6">
    <source>
        <dbReference type="EMBL" id="ATB32950.1"/>
    </source>
</evidence>
<dbReference type="NCBIfam" id="TIGR00345">
    <property type="entry name" value="GET3_arsA_TRC40"/>
    <property type="match status" value="1"/>
</dbReference>
<dbReference type="InterPro" id="IPR025723">
    <property type="entry name" value="ArsA/GET3_ATPase-like"/>
</dbReference>
<dbReference type="SUPFAM" id="SSF52540">
    <property type="entry name" value="P-loop containing nucleoside triphosphate hydrolases"/>
    <property type="match status" value="2"/>
</dbReference>
<sequence length="677" mass="73121">MSDARVLHFFGGKGGVGKTTLAAAYALRLVDEAPKERVLIVSLDPVRSLSDLLRKPLTAKPSKIEAEEGAAEPKAEPKVEPKGKGKGAKSTKAEGGLWAMEMEPAALTKPFLQKYLPALQKAAVKGTHLSEEELGKLYSQATPGLEELLGLLHVAALAESGEFDRIVVDTAPTSHTLRLFDMPVGLRKFLGLVKAGGDRAASGKGKKAAAAVSEEQGFLEELLSRAEKLLALLKDPARSAFHLVTLAEPVPEAQTRMYFTQLRERGIPVVEVVVNQVEDKEGCPTCQGRRGLQAPHVRKYQALDKNVPVHLVCKREVAPRGLELLKPFAQEWASGKETKTLEFAAAEGPPALVRAPSMPPIAAPPLPPTRLIFFVGQGGVGKSSCAAAAAVTLTEKEGPVLLISTDTAHSLSDVLQSRLTDVETQVKGTKGLYARELDVPGWFTALRKRWKEKAEKAFEGAPKTGNDVPVDLLLFRNLLDAAPPGIDELAALSCLTDALVQERFKRIVVDGAPMVSSLRVVELASIAKGWFSALHGVLSKHKAKGLGELSDDMAGFIKHIKRFEDALASPTESRFVVVTRGEELATERTARLVEYLKERKLQVERVLVNRVGPKADCPKCENRRKNELNAAKVIEKQIGLPVTVAPALGRHPAGLRELKAFRTAWYALSATAKTKAA</sequence>
<dbReference type="KEGG" id="mbd:MEBOL_006439"/>
<evidence type="ECO:0000256" key="2">
    <source>
        <dbReference type="ARBA" id="ARBA00052296"/>
    </source>
</evidence>